<dbReference type="GO" id="GO:0005783">
    <property type="term" value="C:endoplasmic reticulum"/>
    <property type="evidence" value="ECO:0007669"/>
    <property type="project" value="UniProtKB-ARBA"/>
</dbReference>
<evidence type="ECO:0000259" key="2">
    <source>
        <dbReference type="PROSITE" id="PS50076"/>
    </source>
</evidence>
<keyword evidence="4" id="KW-1185">Reference proteome</keyword>
<proteinExistence type="predicted"/>
<dbReference type="Pfam" id="PF00226">
    <property type="entry name" value="DnaJ"/>
    <property type="match status" value="1"/>
</dbReference>
<feature type="region of interest" description="Disordered" evidence="1">
    <location>
        <begin position="1"/>
        <end position="30"/>
    </location>
</feature>
<dbReference type="Proteomes" id="UP001222027">
    <property type="component" value="Unassembled WGS sequence"/>
</dbReference>
<name>A0AAV8RKP9_ENSVE</name>
<dbReference type="PROSITE" id="PS50076">
    <property type="entry name" value="DNAJ_2"/>
    <property type="match status" value="1"/>
</dbReference>
<organism evidence="3 4">
    <name type="scientific">Ensete ventricosum</name>
    <name type="common">Abyssinian banana</name>
    <name type="synonym">Musa ensete</name>
    <dbReference type="NCBI Taxonomy" id="4639"/>
    <lineage>
        <taxon>Eukaryota</taxon>
        <taxon>Viridiplantae</taxon>
        <taxon>Streptophyta</taxon>
        <taxon>Embryophyta</taxon>
        <taxon>Tracheophyta</taxon>
        <taxon>Spermatophyta</taxon>
        <taxon>Magnoliopsida</taxon>
        <taxon>Liliopsida</taxon>
        <taxon>Zingiberales</taxon>
        <taxon>Musaceae</taxon>
        <taxon>Ensete</taxon>
    </lineage>
</organism>
<dbReference type="PRINTS" id="PR00625">
    <property type="entry name" value="JDOMAIN"/>
</dbReference>
<comment type="caution">
    <text evidence="3">The sequence shown here is derived from an EMBL/GenBank/DDBJ whole genome shotgun (WGS) entry which is preliminary data.</text>
</comment>
<dbReference type="InterPro" id="IPR036869">
    <property type="entry name" value="J_dom_sf"/>
</dbReference>
<accession>A0AAV8RKP9</accession>
<evidence type="ECO:0000313" key="3">
    <source>
        <dbReference type="EMBL" id="KAJ8510724.1"/>
    </source>
</evidence>
<dbReference type="SMART" id="SM00271">
    <property type="entry name" value="DnaJ"/>
    <property type="match status" value="1"/>
</dbReference>
<dbReference type="Gene3D" id="1.10.287.110">
    <property type="entry name" value="DnaJ domain"/>
    <property type="match status" value="1"/>
</dbReference>
<dbReference type="PANTHER" id="PTHR45376">
    <property type="entry name" value="CHAPERONE DNAJ-DOMAIN SUPERFAMILY PROTEIN-RELATED"/>
    <property type="match status" value="1"/>
</dbReference>
<protein>
    <recommendedName>
        <fullName evidence="2">J domain-containing protein</fullName>
    </recommendedName>
</protein>
<feature type="domain" description="J" evidence="2">
    <location>
        <begin position="246"/>
        <end position="307"/>
    </location>
</feature>
<evidence type="ECO:0000313" key="4">
    <source>
        <dbReference type="Proteomes" id="UP001222027"/>
    </source>
</evidence>
<gene>
    <name evidence="3" type="ORF">OPV22_001158</name>
</gene>
<dbReference type="CDD" id="cd06257">
    <property type="entry name" value="DnaJ"/>
    <property type="match status" value="1"/>
</dbReference>
<sequence>MWPGLINRRRSENRSRSRRKPASKWPLAVAAEREDEKRRSPLHLLLSPLLPRIFSESIMNRVLRSVLVGSPVSPFSPMHVSFFHSTPVLERRRKNCWHPRFNYYVKRKRKMESKRTQVRNLSDYAEYLFQSWRDEVEQNSSTHETPWFRRHYWAKGATKNGSRDPQWECNSNKKKRTFEFYQSDDDDDVETIFHSAYGGTRFSYWSFHSSQDSHWNRSGHTSHKSRNWTYETDDENDYSAQPEFTSERLALGLRAFGPLSKEEVKKAYRTCALKWHPDRHQGSSKASAEEKFKHCSAAYKTLCDQLAVG</sequence>
<dbReference type="AlphaFoldDB" id="A0AAV8RKP9"/>
<evidence type="ECO:0000256" key="1">
    <source>
        <dbReference type="SAM" id="MobiDB-lite"/>
    </source>
</evidence>
<dbReference type="SUPFAM" id="SSF46565">
    <property type="entry name" value="Chaperone J-domain"/>
    <property type="match status" value="1"/>
</dbReference>
<reference evidence="3 4" key="1">
    <citation type="submission" date="2022-12" db="EMBL/GenBank/DDBJ databases">
        <title>Chromosome-scale assembly of the Ensete ventricosum genome.</title>
        <authorList>
            <person name="Dussert Y."/>
            <person name="Stocks J."/>
            <person name="Wendawek A."/>
            <person name="Woldeyes F."/>
            <person name="Nichols R.A."/>
            <person name="Borrell J.S."/>
        </authorList>
    </citation>
    <scope>NUCLEOTIDE SEQUENCE [LARGE SCALE GENOMIC DNA]</scope>
    <source>
        <strain evidence="4">cv. Maze</strain>
        <tissue evidence="3">Seeds</tissue>
    </source>
</reference>
<dbReference type="PANTHER" id="PTHR45376:SF1">
    <property type="entry name" value="CHAPERONE DNAJ-DOMAIN SUPERFAMILY PROTEIN-RELATED"/>
    <property type="match status" value="1"/>
</dbReference>
<dbReference type="EMBL" id="JAQQAF010000001">
    <property type="protein sequence ID" value="KAJ8510724.1"/>
    <property type="molecule type" value="Genomic_DNA"/>
</dbReference>
<dbReference type="InterPro" id="IPR001623">
    <property type="entry name" value="DnaJ_domain"/>
</dbReference>